<dbReference type="EMBL" id="LS991949">
    <property type="protein sequence ID" value="SYV89663.1"/>
    <property type="molecule type" value="Genomic_DNA"/>
</dbReference>
<organism evidence="1 2">
    <name type="scientific">Metamycoplasma alkalescens</name>
    <dbReference type="NCBI Taxonomy" id="45363"/>
    <lineage>
        <taxon>Bacteria</taxon>
        <taxon>Bacillati</taxon>
        <taxon>Mycoplasmatota</taxon>
        <taxon>Mycoplasmoidales</taxon>
        <taxon>Metamycoplasmataceae</taxon>
        <taxon>Metamycoplasma</taxon>
    </lineage>
</organism>
<protein>
    <submittedName>
        <fullName evidence="1">GTP-binding protein lepA</fullName>
        <ecNumber evidence="1">3.6.5.-</ecNumber>
    </submittedName>
</protein>
<name>A0A3B0PIR5_9BACT</name>
<dbReference type="Gene3D" id="3.30.70.870">
    <property type="entry name" value="Elongation Factor G (Translational Gtpase), domain 3"/>
    <property type="match status" value="1"/>
</dbReference>
<feature type="non-terminal residue" evidence="1">
    <location>
        <position position="36"/>
    </location>
</feature>
<dbReference type="GO" id="GO:0016787">
    <property type="term" value="F:hydrolase activity"/>
    <property type="evidence" value="ECO:0007669"/>
    <property type="project" value="UniProtKB-KW"/>
</dbReference>
<evidence type="ECO:0000313" key="2">
    <source>
        <dbReference type="Proteomes" id="UP000259864"/>
    </source>
</evidence>
<dbReference type="AlphaFoldDB" id="A0A3B0PIR5"/>
<accession>A0A3B0PIR5</accession>
<dbReference type="SUPFAM" id="SSF54980">
    <property type="entry name" value="EF-G C-terminal domain-like"/>
    <property type="match status" value="1"/>
</dbReference>
<evidence type="ECO:0000313" key="1">
    <source>
        <dbReference type="EMBL" id="SYV89663.1"/>
    </source>
</evidence>
<proteinExistence type="predicted"/>
<dbReference type="KEGG" id="mala:NCTC10135_00155"/>
<dbReference type="InterPro" id="IPR035647">
    <property type="entry name" value="EFG_III/V"/>
</dbReference>
<sequence>MKPVVYTGFYPVDTRDYNALKDALEKISLSDSSIVW</sequence>
<reference evidence="2" key="1">
    <citation type="submission" date="2018-06" db="EMBL/GenBank/DDBJ databases">
        <authorList>
            <consortium name="Pathogen Informatics"/>
        </authorList>
    </citation>
    <scope>NUCLEOTIDE SEQUENCE [LARGE SCALE GENOMIC DNA]</scope>
    <source>
        <strain evidence="2">NCTC10135</strain>
    </source>
</reference>
<dbReference type="Proteomes" id="UP000259864">
    <property type="component" value="Chromosome 1"/>
</dbReference>
<dbReference type="EC" id="3.6.5.-" evidence="1"/>
<keyword evidence="1" id="KW-0378">Hydrolase</keyword>
<gene>
    <name evidence="1" type="primary">lepA_2</name>
    <name evidence="1" type="ORF">NCTC10135_00155</name>
</gene>